<evidence type="ECO:0000313" key="3">
    <source>
        <dbReference type="EMBL" id="WPU63240.1"/>
    </source>
</evidence>
<dbReference type="Proteomes" id="UP001324634">
    <property type="component" value="Chromosome"/>
</dbReference>
<accession>A0AAX4HJ45</accession>
<feature type="compositionally biased region" description="Polar residues" evidence="1">
    <location>
        <begin position="1"/>
        <end position="13"/>
    </location>
</feature>
<protein>
    <submittedName>
        <fullName evidence="3">Thioesterase domain-containing protein</fullName>
    </submittedName>
</protein>
<proteinExistence type="predicted"/>
<gene>
    <name evidence="3" type="ORF">SOO65_11145</name>
</gene>
<dbReference type="KEGG" id="psti:SOO65_11145"/>
<dbReference type="Gene3D" id="3.40.50.1820">
    <property type="entry name" value="alpha/beta hydrolase"/>
    <property type="match status" value="1"/>
</dbReference>
<dbReference type="InterPro" id="IPR002921">
    <property type="entry name" value="Fungal_lipase-type"/>
</dbReference>
<sequence length="280" mass="30603">MKTDLTTPGSYAQTKALAPKNNSALKPVLNPLDLKPTGSGPDYKVELSSPKLPSAPSLPGVPSLPDFPSLNKPKPEVPTKEIVKEEIKEEIKAEAVKKPEAKEGSVKKPAIFFIKGLDIFSSPSNSESGYAGLGRMAEAVDGSRLYGWDQKEEIIKEIKKVHPDYPVILVGHSLGGDTAIEVADELDSLGNKFKGVDLLVTIDAVGFSHDIVPQNVKKHLNVFGEKSLFLNDGPHVARREEKTSVRNILSPLDHTEIDDDREIQFEIMSMIQETLKGVIY</sequence>
<evidence type="ECO:0000256" key="1">
    <source>
        <dbReference type="SAM" id="MobiDB-lite"/>
    </source>
</evidence>
<feature type="compositionally biased region" description="Low complexity" evidence="1">
    <location>
        <begin position="47"/>
        <end position="58"/>
    </location>
</feature>
<dbReference type="Pfam" id="PF01764">
    <property type="entry name" value="Lipase_3"/>
    <property type="match status" value="1"/>
</dbReference>
<organism evidence="3 4">
    <name type="scientific">Peredibacter starrii</name>
    <dbReference type="NCBI Taxonomy" id="28202"/>
    <lineage>
        <taxon>Bacteria</taxon>
        <taxon>Pseudomonadati</taxon>
        <taxon>Bdellovibrionota</taxon>
        <taxon>Bacteriovoracia</taxon>
        <taxon>Bacteriovoracales</taxon>
        <taxon>Bacteriovoracaceae</taxon>
        <taxon>Peredibacter</taxon>
    </lineage>
</organism>
<reference evidence="3 4" key="1">
    <citation type="submission" date="2023-11" db="EMBL/GenBank/DDBJ databases">
        <title>Peredibacter starrii A3.12.</title>
        <authorList>
            <person name="Mitchell R.J."/>
        </authorList>
    </citation>
    <scope>NUCLEOTIDE SEQUENCE [LARGE SCALE GENOMIC DNA]</scope>
    <source>
        <strain evidence="3 4">A3.12</strain>
    </source>
</reference>
<feature type="domain" description="Fungal lipase-type" evidence="2">
    <location>
        <begin position="148"/>
        <end position="187"/>
    </location>
</feature>
<evidence type="ECO:0000259" key="2">
    <source>
        <dbReference type="Pfam" id="PF01764"/>
    </source>
</evidence>
<dbReference type="GO" id="GO:0006629">
    <property type="term" value="P:lipid metabolic process"/>
    <property type="evidence" value="ECO:0007669"/>
    <property type="project" value="InterPro"/>
</dbReference>
<feature type="region of interest" description="Disordered" evidence="1">
    <location>
        <begin position="1"/>
        <end position="77"/>
    </location>
</feature>
<name>A0AAX4HJ45_9BACT</name>
<keyword evidence="4" id="KW-1185">Reference proteome</keyword>
<dbReference type="AlphaFoldDB" id="A0AAX4HJ45"/>
<evidence type="ECO:0000313" key="4">
    <source>
        <dbReference type="Proteomes" id="UP001324634"/>
    </source>
</evidence>
<dbReference type="SUPFAM" id="SSF53474">
    <property type="entry name" value="alpha/beta-Hydrolases"/>
    <property type="match status" value="1"/>
</dbReference>
<dbReference type="InterPro" id="IPR029058">
    <property type="entry name" value="AB_hydrolase_fold"/>
</dbReference>
<dbReference type="EMBL" id="CP139487">
    <property type="protein sequence ID" value="WPU63240.1"/>
    <property type="molecule type" value="Genomic_DNA"/>
</dbReference>
<dbReference type="RefSeq" id="WP_321389583.1">
    <property type="nucleotide sequence ID" value="NZ_CP139487.1"/>
</dbReference>